<dbReference type="PANTHER" id="PTHR46471:SF2">
    <property type="entry name" value="CHITIN DEACETYLASE-RELATED"/>
    <property type="match status" value="1"/>
</dbReference>
<proteinExistence type="predicted"/>
<evidence type="ECO:0000256" key="3">
    <source>
        <dbReference type="ARBA" id="ARBA00022729"/>
    </source>
</evidence>
<dbReference type="Proteomes" id="UP000193719">
    <property type="component" value="Unassembled WGS sequence"/>
</dbReference>
<dbReference type="PANTHER" id="PTHR46471">
    <property type="entry name" value="CHITIN DEACETYLASE"/>
    <property type="match status" value="1"/>
</dbReference>
<dbReference type="GO" id="GO:0005975">
    <property type="term" value="P:carbohydrate metabolic process"/>
    <property type="evidence" value="ECO:0007669"/>
    <property type="project" value="InterPro"/>
</dbReference>
<evidence type="ECO:0000256" key="4">
    <source>
        <dbReference type="ARBA" id="ARBA00022801"/>
    </source>
</evidence>
<dbReference type="InterPro" id="IPR002509">
    <property type="entry name" value="NODB_dom"/>
</dbReference>
<feature type="domain" description="NodB homology" evidence="6">
    <location>
        <begin position="19"/>
        <end position="214"/>
    </location>
</feature>
<keyword evidence="8" id="KW-1185">Reference proteome</keyword>
<comment type="cofactor">
    <cofactor evidence="1">
        <name>Co(2+)</name>
        <dbReference type="ChEBI" id="CHEBI:48828"/>
    </cofactor>
</comment>
<name>A0A1Y1VDC2_9FUNG</name>
<keyword evidence="3" id="KW-0732">Signal</keyword>
<dbReference type="Pfam" id="PF01522">
    <property type="entry name" value="Polysacc_deac_1"/>
    <property type="match status" value="1"/>
</dbReference>
<sequence>MVLANYVKTNVIYSCSVNKTIAITFDDGPHNLSKSLVDYLMTQSDVKATFFTVGKLHYPFAIDTQEYQEAMKKAHDVGYQIASHTFEHEISSNVDEFRNSLTLQDDFIEKVTGDRPRYFRAPKGECEEACQANLEEWGYKLIQWDVDTKDWDLETSGSESKRIEDSINVLKEKFAEEKENYLILMHDTENYTISDIAPWIIEKSGMREKGYRFVTVAECLGDKSGMYISGKNYGNDTSSTNTSIHHEDSPISEVIQKNHTNNIFNGNEQSLNSGTSTISIKLISLLPFLLMSLTYLFLF</sequence>
<evidence type="ECO:0000256" key="1">
    <source>
        <dbReference type="ARBA" id="ARBA00001941"/>
    </source>
</evidence>
<accession>A0A1Y1VDC2</accession>
<organism evidence="7 8">
    <name type="scientific">Piromyces finnis</name>
    <dbReference type="NCBI Taxonomy" id="1754191"/>
    <lineage>
        <taxon>Eukaryota</taxon>
        <taxon>Fungi</taxon>
        <taxon>Fungi incertae sedis</taxon>
        <taxon>Chytridiomycota</taxon>
        <taxon>Chytridiomycota incertae sedis</taxon>
        <taxon>Neocallimastigomycetes</taxon>
        <taxon>Neocallimastigales</taxon>
        <taxon>Neocallimastigaceae</taxon>
        <taxon>Piromyces</taxon>
    </lineage>
</organism>
<evidence type="ECO:0000256" key="5">
    <source>
        <dbReference type="ARBA" id="ARBA00023277"/>
    </source>
</evidence>
<dbReference type="SUPFAM" id="SSF88713">
    <property type="entry name" value="Glycoside hydrolase/deacetylase"/>
    <property type="match status" value="1"/>
</dbReference>
<gene>
    <name evidence="7" type="ORF">BCR36DRAFT_349482</name>
</gene>
<evidence type="ECO:0000313" key="8">
    <source>
        <dbReference type="Proteomes" id="UP000193719"/>
    </source>
</evidence>
<dbReference type="Gene3D" id="3.20.20.370">
    <property type="entry name" value="Glycoside hydrolase/deacetylase"/>
    <property type="match status" value="1"/>
</dbReference>
<keyword evidence="2" id="KW-0479">Metal-binding</keyword>
<dbReference type="EMBL" id="MCFH01000014">
    <property type="protein sequence ID" value="ORX52881.1"/>
    <property type="molecule type" value="Genomic_DNA"/>
</dbReference>
<dbReference type="PROSITE" id="PS51677">
    <property type="entry name" value="NODB"/>
    <property type="match status" value="1"/>
</dbReference>
<evidence type="ECO:0000256" key="2">
    <source>
        <dbReference type="ARBA" id="ARBA00022723"/>
    </source>
</evidence>
<keyword evidence="5" id="KW-0119">Carbohydrate metabolism</keyword>
<protein>
    <submittedName>
        <fullName evidence="7">Glycoside hydrolase/deacetylase</fullName>
    </submittedName>
</protein>
<keyword evidence="4 7" id="KW-0378">Hydrolase</keyword>
<dbReference type="GO" id="GO:0016810">
    <property type="term" value="F:hydrolase activity, acting on carbon-nitrogen (but not peptide) bonds"/>
    <property type="evidence" value="ECO:0007669"/>
    <property type="project" value="InterPro"/>
</dbReference>
<dbReference type="GO" id="GO:0046872">
    <property type="term" value="F:metal ion binding"/>
    <property type="evidence" value="ECO:0007669"/>
    <property type="project" value="UniProtKB-KW"/>
</dbReference>
<reference evidence="7 8" key="2">
    <citation type="submission" date="2016-08" db="EMBL/GenBank/DDBJ databases">
        <title>Pervasive Adenine N6-methylation of Active Genes in Fungi.</title>
        <authorList>
            <consortium name="DOE Joint Genome Institute"/>
            <person name="Mondo S.J."/>
            <person name="Dannebaum R.O."/>
            <person name="Kuo R.C."/>
            <person name="Labutti K."/>
            <person name="Haridas S."/>
            <person name="Kuo A."/>
            <person name="Salamov A."/>
            <person name="Ahrendt S.R."/>
            <person name="Lipzen A."/>
            <person name="Sullivan W."/>
            <person name="Andreopoulos W.B."/>
            <person name="Clum A."/>
            <person name="Lindquist E."/>
            <person name="Daum C."/>
            <person name="Ramamoorthy G.K."/>
            <person name="Gryganskyi A."/>
            <person name="Culley D."/>
            <person name="Magnuson J.K."/>
            <person name="James T.Y."/>
            <person name="O'Malley M.A."/>
            <person name="Stajich J.E."/>
            <person name="Spatafora J.W."/>
            <person name="Visel A."/>
            <person name="Grigoriev I.V."/>
        </authorList>
    </citation>
    <scope>NUCLEOTIDE SEQUENCE [LARGE SCALE GENOMIC DNA]</scope>
    <source>
        <strain evidence="8">finn</strain>
    </source>
</reference>
<comment type="caution">
    <text evidence="7">The sequence shown here is derived from an EMBL/GenBank/DDBJ whole genome shotgun (WGS) entry which is preliminary data.</text>
</comment>
<dbReference type="InterPro" id="IPR011330">
    <property type="entry name" value="Glyco_hydro/deAcase_b/a-brl"/>
</dbReference>
<evidence type="ECO:0000259" key="6">
    <source>
        <dbReference type="PROSITE" id="PS51677"/>
    </source>
</evidence>
<reference evidence="7 8" key="1">
    <citation type="submission" date="2016-08" db="EMBL/GenBank/DDBJ databases">
        <title>Genomes of anaerobic fungi encode conserved fungal cellulosomes for biomass hydrolysis.</title>
        <authorList>
            <consortium name="DOE Joint Genome Institute"/>
            <person name="Haitjema C.H."/>
            <person name="Gilmore S.P."/>
            <person name="Henske J.K."/>
            <person name="Solomon K.V."/>
            <person name="De Groot R."/>
            <person name="Kuo A."/>
            <person name="Mondo S.J."/>
            <person name="Salamov A.A."/>
            <person name="Labutti K."/>
            <person name="Zhao Z."/>
            <person name="Chiniquy J."/>
            <person name="Barry K."/>
            <person name="Brewer H.M."/>
            <person name="Purvine S.O."/>
            <person name="Wright A.T."/>
            <person name="Boxma B."/>
            <person name="Van Alen T."/>
            <person name="Hackstein J.H."/>
            <person name="Baker S.E."/>
            <person name="Grigoriev I.V."/>
            <person name="O'Malley M.A."/>
        </authorList>
    </citation>
    <scope>NUCLEOTIDE SEQUENCE [LARGE SCALE GENOMIC DNA]</scope>
    <source>
        <strain evidence="8">finn</strain>
    </source>
</reference>
<evidence type="ECO:0000313" key="7">
    <source>
        <dbReference type="EMBL" id="ORX52881.1"/>
    </source>
</evidence>
<dbReference type="OrthoDB" id="2125469at2759"/>
<dbReference type="AlphaFoldDB" id="A0A1Y1VDC2"/>
<dbReference type="STRING" id="1754191.A0A1Y1VDC2"/>